<proteinExistence type="predicted"/>
<dbReference type="KEGG" id="pfg:AB870_09660"/>
<dbReference type="Proteomes" id="UP000035651">
    <property type="component" value="Chromosome"/>
</dbReference>
<organism evidence="2 3">
    <name type="scientific">Pandoraea faecigallinarum</name>
    <dbReference type="NCBI Taxonomy" id="656179"/>
    <lineage>
        <taxon>Bacteria</taxon>
        <taxon>Pseudomonadati</taxon>
        <taxon>Pseudomonadota</taxon>
        <taxon>Betaproteobacteria</taxon>
        <taxon>Burkholderiales</taxon>
        <taxon>Burkholderiaceae</taxon>
        <taxon>Pandoraea</taxon>
    </lineage>
</organism>
<sequence length="337" mass="36016">MAAMLPRKTGGGCGIHFDARGMQFVRVTRMAPGGRLRVDAYGSAVFEDGMLNGAQIAKPEAVARRLEEMLERLGMRVDDLQDDTIVLALPSYGLKTQVIDRPPDLPPRALRAWCERRAAMLVPGDGGGDSRSRVGVTWADPGSHRLRLYACEAALVDDRLAVLELAGLRAHAIDAAHKAAHRAFRWAMREVRVLAPHEPWAAAERSGIPVALVQIDAHDIDLAVFDARGYVADVRERLNGTDGHPEALASAVRDLLDKLSVAPLTLYVVAQQATASELAAICESVGAVCAIAVHPFDPFGSVGPRDPSDRSGRSAGWAPSSNSAEGGEAVEAVGLRF</sequence>
<dbReference type="PATRIC" id="fig|656179.3.peg.2063"/>
<dbReference type="STRING" id="656179.AB870_09660"/>
<name>A0A0H3WQ68_9BURK</name>
<dbReference type="Gene3D" id="3.30.420.40">
    <property type="match status" value="1"/>
</dbReference>
<reference evidence="2" key="1">
    <citation type="submission" date="2016-06" db="EMBL/GenBank/DDBJ databases">
        <title>Complete Genome Sequence of Pandoraea faecigallinarum DSM-23572.</title>
        <authorList>
            <person name="Yong D."/>
            <person name="Ee R."/>
            <person name="Lim Y.-L."/>
            <person name="Yin W.-F."/>
            <person name="Chan K.-G."/>
        </authorList>
    </citation>
    <scope>NUCLEOTIDE SEQUENCE</scope>
    <source>
        <strain evidence="2">DSM 23572</strain>
    </source>
</reference>
<dbReference type="EMBL" id="CP011807">
    <property type="protein sequence ID" value="AKM30309.1"/>
    <property type="molecule type" value="Genomic_DNA"/>
</dbReference>
<evidence type="ECO:0000313" key="2">
    <source>
        <dbReference type="EMBL" id="AKM30309.1"/>
    </source>
</evidence>
<evidence type="ECO:0000313" key="3">
    <source>
        <dbReference type="Proteomes" id="UP000035651"/>
    </source>
</evidence>
<feature type="region of interest" description="Disordered" evidence="1">
    <location>
        <begin position="301"/>
        <end position="337"/>
    </location>
</feature>
<evidence type="ECO:0000256" key="1">
    <source>
        <dbReference type="SAM" id="MobiDB-lite"/>
    </source>
</evidence>
<dbReference type="AlphaFoldDB" id="A0A0H3WQ68"/>
<dbReference type="Pfam" id="PF11104">
    <property type="entry name" value="PilM_2"/>
    <property type="match status" value="1"/>
</dbReference>
<dbReference type="InterPro" id="IPR005883">
    <property type="entry name" value="PilM"/>
</dbReference>
<gene>
    <name evidence="2" type="ORF">AB870_09660</name>
</gene>
<keyword evidence="3" id="KW-1185">Reference proteome</keyword>
<protein>
    <submittedName>
        <fullName evidence="2">Uncharacterized protein</fullName>
    </submittedName>
</protein>
<accession>A0A0H3WQ68</accession>